<evidence type="ECO:0000313" key="1">
    <source>
        <dbReference type="EMBL" id="KAI3792950.1"/>
    </source>
</evidence>
<gene>
    <name evidence="1" type="ORF">L1987_35560</name>
</gene>
<reference evidence="1 2" key="2">
    <citation type="journal article" date="2022" name="Mol. Ecol. Resour.">
        <title>The genomes of chicory, endive, great burdock and yacon provide insights into Asteraceae paleo-polyploidization history and plant inulin production.</title>
        <authorList>
            <person name="Fan W."/>
            <person name="Wang S."/>
            <person name="Wang H."/>
            <person name="Wang A."/>
            <person name="Jiang F."/>
            <person name="Liu H."/>
            <person name="Zhao H."/>
            <person name="Xu D."/>
            <person name="Zhang Y."/>
        </authorList>
    </citation>
    <scope>NUCLEOTIDE SEQUENCE [LARGE SCALE GENOMIC DNA]</scope>
    <source>
        <strain evidence="2">cv. Yunnan</strain>
        <tissue evidence="1">Leaves</tissue>
    </source>
</reference>
<accession>A0ACB9HCP9</accession>
<keyword evidence="2" id="KW-1185">Reference proteome</keyword>
<evidence type="ECO:0000313" key="2">
    <source>
        <dbReference type="Proteomes" id="UP001056120"/>
    </source>
</evidence>
<dbReference type="EMBL" id="CM042029">
    <property type="protein sequence ID" value="KAI3792950.1"/>
    <property type="molecule type" value="Genomic_DNA"/>
</dbReference>
<protein>
    <submittedName>
        <fullName evidence="1">Uncharacterized protein</fullName>
    </submittedName>
</protein>
<organism evidence="1 2">
    <name type="scientific">Smallanthus sonchifolius</name>
    <dbReference type="NCBI Taxonomy" id="185202"/>
    <lineage>
        <taxon>Eukaryota</taxon>
        <taxon>Viridiplantae</taxon>
        <taxon>Streptophyta</taxon>
        <taxon>Embryophyta</taxon>
        <taxon>Tracheophyta</taxon>
        <taxon>Spermatophyta</taxon>
        <taxon>Magnoliopsida</taxon>
        <taxon>eudicotyledons</taxon>
        <taxon>Gunneridae</taxon>
        <taxon>Pentapetalae</taxon>
        <taxon>asterids</taxon>
        <taxon>campanulids</taxon>
        <taxon>Asterales</taxon>
        <taxon>Asteraceae</taxon>
        <taxon>Asteroideae</taxon>
        <taxon>Heliantheae alliance</taxon>
        <taxon>Millerieae</taxon>
        <taxon>Smallanthus</taxon>
    </lineage>
</organism>
<dbReference type="Proteomes" id="UP001056120">
    <property type="component" value="Linkage Group LG12"/>
</dbReference>
<proteinExistence type="predicted"/>
<name>A0ACB9HCP9_9ASTR</name>
<comment type="caution">
    <text evidence="1">The sequence shown here is derived from an EMBL/GenBank/DDBJ whole genome shotgun (WGS) entry which is preliminary data.</text>
</comment>
<sequence>MPRKKDPPPSTLPPRRSARGASKSTSLLDGEDAESFVVPLVGFGDTRVGEDSLQPSLLPSGTNLCNINKEISLVPSVTVSLDESEQGLRSINKEIFLENSASAGTLLVGKTGLAGSVTGLSDGSPGVRSFSGSRNDTDGVGFAVVSPKPPVTPLFSPEFKAMLGREYPRKTVFSPRPMLIGESISMPVAHGSSPDVGVHVHVPEDGDEHGSAVHSVHAKEGTNLSSGVALDEGVQATTKVWNGMHASAELHGGGDLPMPKPLGVEVVQDVQVHVPGTGQESEFEVKAIEENHSGPVASIEGIHGLHGVYGEVGNEVLHVLNREEGLHVHSNVVHGGLDEVPMQPIEVAKVAPEGGDGINVGLVDDGVGKIQFSQEAIPVIASINLMGMGGFKTGHAKSKESNPKDNIKESHMNRMDNLFDDLVARRVKLKEIASNINTTDENKKLVNSLLAMKSYKVLKFSAKKNEAGQVTIDENMVEQDKGPDTNIPTPNKGTQSTYAAMLTGQTSGLIYERNILNRPTKNAPPASSNKNRQASNQDSITHPINTSHHGTSDQPLVGKPNTPRIHSNRVKGPSIELLETSNRFVLLDDEGNELPSIQEGTSQQPNDNDNNFAQGNDKWRMKQERLINIKYMQLITQEQRYEAKRYVIDRLVPLDSSISEWPKPMLEYFRHLCSIYEFGDGTLATTHEKMNSSASLREEHDNVDTIIEEVESEEDGTAEMMKSDSPSIPITSEGTEEGLASFEPTDMLVDGKKAGVN</sequence>
<reference evidence="2" key="1">
    <citation type="journal article" date="2022" name="Mol. Ecol. Resour.">
        <title>The genomes of chicory, endive, great burdock and yacon provide insights into Asteraceae palaeo-polyploidization history and plant inulin production.</title>
        <authorList>
            <person name="Fan W."/>
            <person name="Wang S."/>
            <person name="Wang H."/>
            <person name="Wang A."/>
            <person name="Jiang F."/>
            <person name="Liu H."/>
            <person name="Zhao H."/>
            <person name="Xu D."/>
            <person name="Zhang Y."/>
        </authorList>
    </citation>
    <scope>NUCLEOTIDE SEQUENCE [LARGE SCALE GENOMIC DNA]</scope>
    <source>
        <strain evidence="2">cv. Yunnan</strain>
    </source>
</reference>